<proteinExistence type="predicted"/>
<keyword evidence="8" id="KW-1185">Reference proteome</keyword>
<dbReference type="AlphaFoldDB" id="R8BF75"/>
<feature type="compositionally biased region" description="Low complexity" evidence="5">
    <location>
        <begin position="252"/>
        <end position="261"/>
    </location>
</feature>
<accession>R8BF75</accession>
<evidence type="ECO:0000313" key="7">
    <source>
        <dbReference type="EMBL" id="EON97956.1"/>
    </source>
</evidence>
<dbReference type="PANTHER" id="PTHR31465:SF9">
    <property type="entry name" value="SPHINGOID LONG-CHAIN BASE TRANSPORTER RSB1"/>
    <property type="match status" value="1"/>
</dbReference>
<feature type="compositionally biased region" description="Low complexity" evidence="5">
    <location>
        <begin position="226"/>
        <end position="242"/>
    </location>
</feature>
<keyword evidence="2 6" id="KW-0812">Transmembrane</keyword>
<dbReference type="GO" id="GO:0005886">
    <property type="term" value="C:plasma membrane"/>
    <property type="evidence" value="ECO:0007669"/>
    <property type="project" value="TreeGrafter"/>
</dbReference>
<dbReference type="PANTHER" id="PTHR31465">
    <property type="entry name" value="PROTEIN RTA1-RELATED"/>
    <property type="match status" value="1"/>
</dbReference>
<dbReference type="OrthoDB" id="4521223at2759"/>
<keyword evidence="4 6" id="KW-0472">Membrane</keyword>
<evidence type="ECO:0000256" key="4">
    <source>
        <dbReference type="ARBA" id="ARBA00023136"/>
    </source>
</evidence>
<keyword evidence="3 6" id="KW-1133">Transmembrane helix</keyword>
<evidence type="ECO:0000256" key="6">
    <source>
        <dbReference type="SAM" id="Phobius"/>
    </source>
</evidence>
<gene>
    <name evidence="7" type="ORF">UCRPA7_6557</name>
</gene>
<evidence type="ECO:0000256" key="2">
    <source>
        <dbReference type="ARBA" id="ARBA00022692"/>
    </source>
</evidence>
<evidence type="ECO:0000313" key="8">
    <source>
        <dbReference type="Proteomes" id="UP000014074"/>
    </source>
</evidence>
<dbReference type="InterPro" id="IPR007568">
    <property type="entry name" value="RTA1"/>
</dbReference>
<dbReference type="KEGG" id="tmn:UCRPA7_6557"/>
<dbReference type="eggNOG" id="ENOG502QU4U">
    <property type="taxonomic scope" value="Eukaryota"/>
</dbReference>
<name>R8BF75_PHAM7</name>
<feature type="transmembrane region" description="Helical" evidence="6">
    <location>
        <begin position="74"/>
        <end position="98"/>
    </location>
</feature>
<dbReference type="Pfam" id="PF04479">
    <property type="entry name" value="RTA1"/>
    <property type="match status" value="1"/>
</dbReference>
<protein>
    <submittedName>
        <fullName evidence="7">Putative parasitic phase-specific protein psp-1 protein</fullName>
    </submittedName>
</protein>
<evidence type="ECO:0000256" key="1">
    <source>
        <dbReference type="ARBA" id="ARBA00004141"/>
    </source>
</evidence>
<dbReference type="HOGENOM" id="CLU_1066283_0_0_1"/>
<organism evidence="7 8">
    <name type="scientific">Phaeoacremonium minimum (strain UCR-PA7)</name>
    <name type="common">Esca disease fungus</name>
    <name type="synonym">Togninia minima</name>
    <dbReference type="NCBI Taxonomy" id="1286976"/>
    <lineage>
        <taxon>Eukaryota</taxon>
        <taxon>Fungi</taxon>
        <taxon>Dikarya</taxon>
        <taxon>Ascomycota</taxon>
        <taxon>Pezizomycotina</taxon>
        <taxon>Sordariomycetes</taxon>
        <taxon>Sordariomycetidae</taxon>
        <taxon>Togniniales</taxon>
        <taxon>Togniniaceae</taxon>
        <taxon>Phaeoacremonium</taxon>
    </lineage>
</organism>
<dbReference type="GeneID" id="19327225"/>
<comment type="subcellular location">
    <subcellularLocation>
        <location evidence="1">Membrane</location>
        <topology evidence="1">Multi-pass membrane protein</topology>
    </subcellularLocation>
</comment>
<reference evidence="8" key="1">
    <citation type="journal article" date="2013" name="Genome Announc.">
        <title>Draft genome sequence of the ascomycete Phaeoacremonium aleophilum strain UCR-PA7, a causal agent of the esca disease complex in grapevines.</title>
        <authorList>
            <person name="Blanco-Ulate B."/>
            <person name="Rolshausen P."/>
            <person name="Cantu D."/>
        </authorList>
    </citation>
    <scope>NUCLEOTIDE SEQUENCE [LARGE SCALE GENOMIC DNA]</scope>
    <source>
        <strain evidence="8">UCR-PA7</strain>
    </source>
</reference>
<feature type="transmembrane region" description="Helical" evidence="6">
    <location>
        <begin position="163"/>
        <end position="183"/>
    </location>
</feature>
<dbReference type="EMBL" id="KB933247">
    <property type="protein sequence ID" value="EON97956.1"/>
    <property type="molecule type" value="Genomic_DNA"/>
</dbReference>
<feature type="transmembrane region" description="Helical" evidence="6">
    <location>
        <begin position="33"/>
        <end position="54"/>
    </location>
</feature>
<feature type="transmembrane region" description="Helical" evidence="6">
    <location>
        <begin position="128"/>
        <end position="151"/>
    </location>
</feature>
<dbReference type="RefSeq" id="XP_007917285.1">
    <property type="nucleotide sequence ID" value="XM_007919094.1"/>
</dbReference>
<evidence type="ECO:0000256" key="3">
    <source>
        <dbReference type="ARBA" id="ARBA00022989"/>
    </source>
</evidence>
<feature type="region of interest" description="Disordered" evidence="5">
    <location>
        <begin position="226"/>
        <end position="261"/>
    </location>
</feature>
<sequence length="261" mass="28214">MAPLFLSIGIQICATKIIRVLGAEHSLLKPRHYARLFITLTVIAGTLQILGLAISFADATLYALGPLANGGRWIVLSGVALLSVNLITCFVLLGVVFVRAAKAQRQYGYTTFHKEQGYVPLSSRFKTFLAVLPLAAASVLARCLYRVVFFYGGLKGSVAQNQAMYIGCEGILLVEAMVALTVFHPALWLDDGKRIGEDVDSRGHSRDVEESLGEVSRLILKANAMAAPSETSSEESAFERAALTPSDESEVSSETSSHYSR</sequence>
<dbReference type="GO" id="GO:0000324">
    <property type="term" value="C:fungal-type vacuole"/>
    <property type="evidence" value="ECO:0007669"/>
    <property type="project" value="TreeGrafter"/>
</dbReference>
<dbReference type="Proteomes" id="UP000014074">
    <property type="component" value="Unassembled WGS sequence"/>
</dbReference>
<evidence type="ECO:0000256" key="5">
    <source>
        <dbReference type="SAM" id="MobiDB-lite"/>
    </source>
</evidence>